<dbReference type="Proteomes" id="UP001266305">
    <property type="component" value="Unassembled WGS sequence"/>
</dbReference>
<dbReference type="EMBL" id="JASSZA010000001">
    <property type="protein sequence ID" value="KAK2119764.1"/>
    <property type="molecule type" value="Genomic_DNA"/>
</dbReference>
<evidence type="ECO:0000256" key="1">
    <source>
        <dbReference type="SAM" id="MobiDB-lite"/>
    </source>
</evidence>
<sequence length="320" mass="35913">MAVCAMWLDTNSVNPGTTLTLESKLQGCFHPEEKCLFNYTALTETSQQEHLPNGKENNKFNTSVKSTLTTTSVDNNSISNNKNLEMSCSINEHAMYLLPMSQDCSICEENGEIERVPEDCTKLSSKGRVYLKKKKVEEEEKEERKKESITGLYFFLINYQQLLPPSCRYSKLHGIVSQSTKMMTVYINMSSPTTMKKPEKPLFSSASPQDSSPRLSTFPQHHHPGIPGVAHSAKYKTKMIGYIAYLSQRQLFQKIQEIKSVYNRGNIDHLNSNSTSPLTVAISNTSYPSASPIELLFSSNNQISSPPESSGYSEELCTFL</sequence>
<evidence type="ECO:0000313" key="2">
    <source>
        <dbReference type="EMBL" id="KAK2119764.1"/>
    </source>
</evidence>
<organism evidence="2 3">
    <name type="scientific">Saguinus oedipus</name>
    <name type="common">Cotton-top tamarin</name>
    <name type="synonym">Oedipomidas oedipus</name>
    <dbReference type="NCBI Taxonomy" id="9490"/>
    <lineage>
        <taxon>Eukaryota</taxon>
        <taxon>Metazoa</taxon>
        <taxon>Chordata</taxon>
        <taxon>Craniata</taxon>
        <taxon>Vertebrata</taxon>
        <taxon>Euteleostomi</taxon>
        <taxon>Mammalia</taxon>
        <taxon>Eutheria</taxon>
        <taxon>Euarchontoglires</taxon>
        <taxon>Primates</taxon>
        <taxon>Haplorrhini</taxon>
        <taxon>Platyrrhini</taxon>
        <taxon>Cebidae</taxon>
        <taxon>Callitrichinae</taxon>
        <taxon>Saguinus</taxon>
    </lineage>
</organism>
<name>A0ABQ9WDQ8_SAGOE</name>
<feature type="compositionally biased region" description="Polar residues" evidence="1">
    <location>
        <begin position="204"/>
        <end position="219"/>
    </location>
</feature>
<reference evidence="2 3" key="1">
    <citation type="submission" date="2023-05" db="EMBL/GenBank/DDBJ databases">
        <title>B98-5 Cell Line De Novo Hybrid Assembly: An Optical Mapping Approach.</title>
        <authorList>
            <person name="Kananen K."/>
            <person name="Auerbach J.A."/>
            <person name="Kautto E."/>
            <person name="Blachly J.S."/>
        </authorList>
    </citation>
    <scope>NUCLEOTIDE SEQUENCE [LARGE SCALE GENOMIC DNA]</scope>
    <source>
        <strain evidence="2">B95-8</strain>
        <tissue evidence="2">Cell line</tissue>
    </source>
</reference>
<dbReference type="Pfam" id="PF00859">
    <property type="entry name" value="CTF_NFI"/>
    <property type="match status" value="1"/>
</dbReference>
<gene>
    <name evidence="2" type="ORF">P7K49_001150</name>
</gene>
<accession>A0ABQ9WDQ8</accession>
<comment type="caution">
    <text evidence="2">The sequence shown here is derived from an EMBL/GenBank/DDBJ whole genome shotgun (WGS) entry which is preliminary data.</text>
</comment>
<proteinExistence type="predicted"/>
<dbReference type="InterPro" id="IPR000647">
    <property type="entry name" value="CTF/NFI"/>
</dbReference>
<feature type="region of interest" description="Disordered" evidence="1">
    <location>
        <begin position="193"/>
        <end position="229"/>
    </location>
</feature>
<keyword evidence="3" id="KW-1185">Reference proteome</keyword>
<protein>
    <submittedName>
        <fullName evidence="2">Uncharacterized protein</fullName>
    </submittedName>
</protein>
<evidence type="ECO:0000313" key="3">
    <source>
        <dbReference type="Proteomes" id="UP001266305"/>
    </source>
</evidence>